<feature type="region of interest" description="Disordered" evidence="1">
    <location>
        <begin position="461"/>
        <end position="496"/>
    </location>
</feature>
<feature type="compositionally biased region" description="Low complexity" evidence="1">
    <location>
        <begin position="482"/>
        <end position="496"/>
    </location>
</feature>
<keyword evidence="2" id="KW-0812">Transmembrane</keyword>
<organism evidence="3 4">
    <name type="scientific">Pseudozyma antarctica (strain T-34)</name>
    <name type="common">Yeast</name>
    <name type="synonym">Candida antarctica</name>
    <dbReference type="NCBI Taxonomy" id="1151754"/>
    <lineage>
        <taxon>Eukaryota</taxon>
        <taxon>Fungi</taxon>
        <taxon>Dikarya</taxon>
        <taxon>Basidiomycota</taxon>
        <taxon>Ustilaginomycotina</taxon>
        <taxon>Ustilaginomycetes</taxon>
        <taxon>Ustilaginales</taxon>
        <taxon>Ustilaginaceae</taxon>
        <taxon>Moesziomyces</taxon>
    </lineage>
</organism>
<feature type="transmembrane region" description="Helical" evidence="2">
    <location>
        <begin position="499"/>
        <end position="522"/>
    </location>
</feature>
<name>M9MBU3_PSEA3</name>
<feature type="compositionally biased region" description="Low complexity" evidence="1">
    <location>
        <begin position="97"/>
        <end position="112"/>
    </location>
</feature>
<sequence>MGFRSKFGQVGCKREVVACAVDPPLQLCIGADAVFRASTMLSAQQKAKAARTHRRFPPRHGKRPAATRAAKWARARQPDAVGPTTQEKVAGMRQNGLAPRPAARSQSARLPSHAVGRQPLDGQAREREQQQGGGNQLIRNSASFLASLPECLPACLPLTIESSALQCPYPCLSPPQIRSRQAALHVLNPLQQPKEQQQQQQQPARPPAKQPIIVPLQKLTHCLPPPAVCEESSSPFLLLAILVSTPCLSPSVWVSPSSLPDCEPRRVLRRSLLPSPPLGLLVVITRFDLASIGVRPKHPPKAAASESILSHPTSHPVTRHTSIVATAANMHFSSSIGLVAALLALAQLAQAAQVAVTQISCNYLYFTLSLTAAEARDAVYLGVYIGDNMISEIQFNSAYANTNTYQWYAPFFQGSGPTTSGTQDVTFRLLDTNEEPIAAYPRITQPLAFQCGTTLTTSTTALGTATSSSPRASNTSGGGSSGSANDSGSGSGSSSSTGAIAGGVAGGVAALVIVGLIAFCLMRKKKKQNQQQSRLRNDEADEAAFRAPNNDSTTSLATAPETANTPMMRDISTKNVFADPSTSAFSGAPSGTSTQYSALNNN</sequence>
<evidence type="ECO:0000313" key="4">
    <source>
        <dbReference type="Proteomes" id="UP000011976"/>
    </source>
</evidence>
<dbReference type="OrthoDB" id="2556539at2759"/>
<feature type="compositionally biased region" description="Basic residues" evidence="1">
    <location>
        <begin position="48"/>
        <end position="65"/>
    </location>
</feature>
<keyword evidence="2" id="KW-1133">Transmembrane helix</keyword>
<evidence type="ECO:0000256" key="1">
    <source>
        <dbReference type="SAM" id="MobiDB-lite"/>
    </source>
</evidence>
<feature type="compositionally biased region" description="Polar residues" evidence="1">
    <location>
        <begin position="580"/>
        <end position="602"/>
    </location>
</feature>
<dbReference type="EMBL" id="DF196774">
    <property type="protein sequence ID" value="GAC72983.1"/>
    <property type="molecule type" value="Genomic_DNA"/>
</dbReference>
<reference evidence="4" key="1">
    <citation type="journal article" date="2013" name="Genome Announc.">
        <title>Genome sequence of the basidiomycetous yeast Pseudozyma antarctica T-34, a producer of the glycolipid biosurfactants mannosylerythritol lipids.</title>
        <authorList>
            <person name="Morita T."/>
            <person name="Koike H."/>
            <person name="Koyama Y."/>
            <person name="Hagiwara H."/>
            <person name="Ito E."/>
            <person name="Fukuoka T."/>
            <person name="Imura T."/>
            <person name="Machida M."/>
            <person name="Kitamoto D."/>
        </authorList>
    </citation>
    <scope>NUCLEOTIDE SEQUENCE [LARGE SCALE GENOMIC DNA]</scope>
    <source>
        <strain evidence="4">T-34</strain>
    </source>
</reference>
<gene>
    <name evidence="3" type="ORF">PANT_8c00009</name>
</gene>
<dbReference type="AlphaFoldDB" id="M9MBU3"/>
<proteinExistence type="predicted"/>
<protein>
    <submittedName>
        <fullName evidence="3">Uncharacterized protein</fullName>
    </submittedName>
</protein>
<feature type="compositionally biased region" description="Polar residues" evidence="1">
    <location>
        <begin position="549"/>
        <end position="565"/>
    </location>
</feature>
<dbReference type="Proteomes" id="UP000011976">
    <property type="component" value="Unassembled WGS sequence"/>
</dbReference>
<evidence type="ECO:0000256" key="2">
    <source>
        <dbReference type="SAM" id="Phobius"/>
    </source>
</evidence>
<accession>M9MBU3</accession>
<dbReference type="PANTHER" id="PTHR16861:SF7">
    <property type="entry name" value="MEMBRANE ANCHOR OPY2 N-TERMINAL DOMAIN-CONTAINING PROTEIN"/>
    <property type="match status" value="1"/>
</dbReference>
<evidence type="ECO:0000313" key="3">
    <source>
        <dbReference type="EMBL" id="GAC72983.1"/>
    </source>
</evidence>
<dbReference type="STRING" id="1151754.M9MBU3"/>
<feature type="region of interest" description="Disordered" evidence="1">
    <location>
        <begin position="527"/>
        <end position="602"/>
    </location>
</feature>
<dbReference type="PANTHER" id="PTHR16861">
    <property type="entry name" value="GLYCOPROTEIN 38"/>
    <property type="match status" value="1"/>
</dbReference>
<feature type="compositionally biased region" description="Low complexity" evidence="1">
    <location>
        <begin position="461"/>
        <end position="475"/>
    </location>
</feature>
<feature type="non-terminal residue" evidence="3">
    <location>
        <position position="602"/>
    </location>
</feature>
<feature type="region of interest" description="Disordered" evidence="1">
    <location>
        <begin position="48"/>
        <end position="134"/>
    </location>
</feature>
<keyword evidence="2" id="KW-0472">Membrane</keyword>